<dbReference type="Proteomes" id="UP000198531">
    <property type="component" value="Unassembled WGS sequence"/>
</dbReference>
<evidence type="ECO:0000313" key="5">
    <source>
        <dbReference type="Proteomes" id="UP000198531"/>
    </source>
</evidence>
<sequence>MCPLPTLEMDNPHEDGDERDDEGKFSTRYAPEDFLSALDRLGGSGSTKEIADEVGCSRRTANYRLSDLENEGRVDSREVGRSILWQVNEDGE</sequence>
<dbReference type="EMBL" id="FOYT01000002">
    <property type="protein sequence ID" value="SFR53436.1"/>
    <property type="molecule type" value="Genomic_DNA"/>
</dbReference>
<name>A0A1I6HG07_9EURY</name>
<dbReference type="InterPro" id="IPR036388">
    <property type="entry name" value="WH-like_DNA-bd_sf"/>
</dbReference>
<dbReference type="GO" id="GO:0006355">
    <property type="term" value="P:regulation of DNA-templated transcription"/>
    <property type="evidence" value="ECO:0007669"/>
    <property type="project" value="InterPro"/>
</dbReference>
<feature type="region of interest" description="Disordered" evidence="3">
    <location>
        <begin position="1"/>
        <end position="26"/>
    </location>
</feature>
<evidence type="ECO:0000256" key="1">
    <source>
        <dbReference type="ARBA" id="ARBA00023015"/>
    </source>
</evidence>
<evidence type="ECO:0000256" key="3">
    <source>
        <dbReference type="SAM" id="MobiDB-lite"/>
    </source>
</evidence>
<protein>
    <submittedName>
        <fullName evidence="4">FaeA-like protein</fullName>
    </submittedName>
</protein>
<dbReference type="AlphaFoldDB" id="A0A1I6HG07"/>
<dbReference type="InterPro" id="IPR036390">
    <property type="entry name" value="WH_DNA-bd_sf"/>
</dbReference>
<evidence type="ECO:0000313" key="4">
    <source>
        <dbReference type="EMBL" id="SFR53436.1"/>
    </source>
</evidence>
<dbReference type="InterPro" id="IPR006793">
    <property type="entry name" value="FaeA"/>
</dbReference>
<dbReference type="SUPFAM" id="SSF46785">
    <property type="entry name" value="Winged helix' DNA-binding domain"/>
    <property type="match status" value="1"/>
</dbReference>
<organism evidence="4 5">
    <name type="scientific">Halogeometricum rufum</name>
    <dbReference type="NCBI Taxonomy" id="553469"/>
    <lineage>
        <taxon>Archaea</taxon>
        <taxon>Methanobacteriati</taxon>
        <taxon>Methanobacteriota</taxon>
        <taxon>Stenosarchaea group</taxon>
        <taxon>Halobacteria</taxon>
        <taxon>Halobacteriales</taxon>
        <taxon>Haloferacaceae</taxon>
        <taxon>Halogeometricum</taxon>
    </lineage>
</organism>
<reference evidence="5" key="1">
    <citation type="submission" date="2016-10" db="EMBL/GenBank/DDBJ databases">
        <authorList>
            <person name="Varghese N."/>
            <person name="Submissions S."/>
        </authorList>
    </citation>
    <scope>NUCLEOTIDE SEQUENCE [LARGE SCALE GENOMIC DNA]</scope>
    <source>
        <strain evidence="5">CGMCC 1.7736</strain>
    </source>
</reference>
<dbReference type="Gene3D" id="1.10.10.10">
    <property type="entry name" value="Winged helix-like DNA-binding domain superfamily/Winged helix DNA-binding domain"/>
    <property type="match status" value="1"/>
</dbReference>
<gene>
    <name evidence="4" type="ORF">SAMN04487947_2032</name>
</gene>
<proteinExistence type="predicted"/>
<dbReference type="Pfam" id="PF04703">
    <property type="entry name" value="FaeA"/>
    <property type="match status" value="1"/>
</dbReference>
<keyword evidence="2" id="KW-0804">Transcription</keyword>
<evidence type="ECO:0000256" key="2">
    <source>
        <dbReference type="ARBA" id="ARBA00023163"/>
    </source>
</evidence>
<accession>A0A1I6HG07</accession>
<feature type="compositionally biased region" description="Basic and acidic residues" evidence="3">
    <location>
        <begin position="10"/>
        <end position="25"/>
    </location>
</feature>
<dbReference type="STRING" id="553469.SAMN04487947_2032"/>
<keyword evidence="5" id="KW-1185">Reference proteome</keyword>
<keyword evidence="1" id="KW-0805">Transcription regulation</keyword>